<dbReference type="GO" id="GO:0005739">
    <property type="term" value="C:mitochondrion"/>
    <property type="evidence" value="ECO:0007669"/>
    <property type="project" value="UniProtKB-SubCell"/>
</dbReference>
<evidence type="ECO:0000256" key="2">
    <source>
        <dbReference type="ARBA" id="ARBA00022946"/>
    </source>
</evidence>
<dbReference type="GeneID" id="30972272"/>
<sequence length="317" mass="35302">MASSLSKGTLSAAVRASSTSFASSGVALCQTRSFSQSIQRPGGVRPSESVSIRPPPQPSTRTRTRQMARSELPQDIGLLPGTYIRPLWKDMPSFIHQRHERLRLEWLWLKHAVQNFIGVIAYSRYFNKGLPLELKERRQIAQDFHRRMLTAFAAGDTATINKICCTGLAKELNSRIAARPKNEKVTWSLDNYNRDASTFWTGARVVSDRATQIPEIPNSGVRQVVVRITSKQTAGKYTAPAKGQTAQDSTAVATNEKQRDCTEYIVIQKLRWTGEDTGWRVWGHATPTTVDDLTSPFFAPGLTLAERLEALKAGMGR</sequence>
<dbReference type="Proteomes" id="UP000184546">
    <property type="component" value="Unassembled WGS sequence"/>
</dbReference>
<gene>
    <name evidence="5" type="ORF">ASPACDRAFT_1887464</name>
</gene>
<evidence type="ECO:0000256" key="3">
    <source>
        <dbReference type="ARBA" id="ARBA00023128"/>
    </source>
</evidence>
<name>A0A1L9WX22_ASPA1</name>
<dbReference type="InterPro" id="IPR051975">
    <property type="entry name" value="mtLSU_mL45"/>
</dbReference>
<proteinExistence type="predicted"/>
<dbReference type="OMA" id="QYCKREN"/>
<evidence type="ECO:0000313" key="6">
    <source>
        <dbReference type="Proteomes" id="UP000184546"/>
    </source>
</evidence>
<dbReference type="RefSeq" id="XP_020057032.1">
    <property type="nucleotide sequence ID" value="XM_020198458.1"/>
</dbReference>
<accession>A0A1L9WX22</accession>
<dbReference type="VEuPathDB" id="FungiDB:ASPACDRAFT_1887464"/>
<dbReference type="OrthoDB" id="19619at2759"/>
<keyword evidence="3" id="KW-0496">Mitochondrion</keyword>
<evidence type="ECO:0000313" key="5">
    <source>
        <dbReference type="EMBL" id="OJK00693.1"/>
    </source>
</evidence>
<protein>
    <recommendedName>
        <fullName evidence="7">Tim44-like domain-containing protein</fullName>
    </recommendedName>
</protein>
<comment type="subcellular location">
    <subcellularLocation>
        <location evidence="1">Mitochondrion</location>
    </subcellularLocation>
</comment>
<organism evidence="5 6">
    <name type="scientific">Aspergillus aculeatus (strain ATCC 16872 / CBS 172.66 / WB 5094)</name>
    <dbReference type="NCBI Taxonomy" id="690307"/>
    <lineage>
        <taxon>Eukaryota</taxon>
        <taxon>Fungi</taxon>
        <taxon>Dikarya</taxon>
        <taxon>Ascomycota</taxon>
        <taxon>Pezizomycotina</taxon>
        <taxon>Eurotiomycetes</taxon>
        <taxon>Eurotiomycetidae</taxon>
        <taxon>Eurotiales</taxon>
        <taxon>Aspergillaceae</taxon>
        <taxon>Aspergillus</taxon>
        <taxon>Aspergillus subgen. Circumdati</taxon>
    </lineage>
</organism>
<keyword evidence="6" id="KW-1185">Reference proteome</keyword>
<reference evidence="6" key="1">
    <citation type="journal article" date="2017" name="Genome Biol.">
        <title>Comparative genomics reveals high biological diversity and specific adaptations in the industrially and medically important fungal genus Aspergillus.</title>
        <authorList>
            <person name="de Vries R.P."/>
            <person name="Riley R."/>
            <person name="Wiebenga A."/>
            <person name="Aguilar-Osorio G."/>
            <person name="Amillis S."/>
            <person name="Uchima C.A."/>
            <person name="Anderluh G."/>
            <person name="Asadollahi M."/>
            <person name="Askin M."/>
            <person name="Barry K."/>
            <person name="Battaglia E."/>
            <person name="Bayram O."/>
            <person name="Benocci T."/>
            <person name="Braus-Stromeyer S.A."/>
            <person name="Caldana C."/>
            <person name="Canovas D."/>
            <person name="Cerqueira G.C."/>
            <person name="Chen F."/>
            <person name="Chen W."/>
            <person name="Choi C."/>
            <person name="Clum A."/>
            <person name="Dos Santos R.A."/>
            <person name="Damasio A.R."/>
            <person name="Diallinas G."/>
            <person name="Emri T."/>
            <person name="Fekete E."/>
            <person name="Flipphi M."/>
            <person name="Freyberg S."/>
            <person name="Gallo A."/>
            <person name="Gournas C."/>
            <person name="Habgood R."/>
            <person name="Hainaut M."/>
            <person name="Harispe M.L."/>
            <person name="Henrissat B."/>
            <person name="Hilden K.S."/>
            <person name="Hope R."/>
            <person name="Hossain A."/>
            <person name="Karabika E."/>
            <person name="Karaffa L."/>
            <person name="Karanyi Z."/>
            <person name="Krasevec N."/>
            <person name="Kuo A."/>
            <person name="Kusch H."/>
            <person name="LaButti K."/>
            <person name="Lagendijk E.L."/>
            <person name="Lapidus A."/>
            <person name="Levasseur A."/>
            <person name="Lindquist E."/>
            <person name="Lipzen A."/>
            <person name="Logrieco A.F."/>
            <person name="MacCabe A."/>
            <person name="Maekelae M.R."/>
            <person name="Malavazi I."/>
            <person name="Melin P."/>
            <person name="Meyer V."/>
            <person name="Mielnichuk N."/>
            <person name="Miskei M."/>
            <person name="Molnar A.P."/>
            <person name="Mule G."/>
            <person name="Ngan C.Y."/>
            <person name="Orejas M."/>
            <person name="Orosz E."/>
            <person name="Ouedraogo J.P."/>
            <person name="Overkamp K.M."/>
            <person name="Park H.-S."/>
            <person name="Perrone G."/>
            <person name="Piumi F."/>
            <person name="Punt P.J."/>
            <person name="Ram A.F."/>
            <person name="Ramon A."/>
            <person name="Rauscher S."/>
            <person name="Record E."/>
            <person name="Riano-Pachon D.M."/>
            <person name="Robert V."/>
            <person name="Roehrig J."/>
            <person name="Ruller R."/>
            <person name="Salamov A."/>
            <person name="Salih N.S."/>
            <person name="Samson R.A."/>
            <person name="Sandor E."/>
            <person name="Sanguinetti M."/>
            <person name="Schuetze T."/>
            <person name="Sepcic K."/>
            <person name="Shelest E."/>
            <person name="Sherlock G."/>
            <person name="Sophianopoulou V."/>
            <person name="Squina F.M."/>
            <person name="Sun H."/>
            <person name="Susca A."/>
            <person name="Todd R.B."/>
            <person name="Tsang A."/>
            <person name="Unkles S.E."/>
            <person name="van de Wiele N."/>
            <person name="van Rossen-Uffink D."/>
            <person name="Oliveira J.V."/>
            <person name="Vesth T.C."/>
            <person name="Visser J."/>
            <person name="Yu J.-H."/>
            <person name="Zhou M."/>
            <person name="Andersen M.R."/>
            <person name="Archer D.B."/>
            <person name="Baker S.E."/>
            <person name="Benoit I."/>
            <person name="Brakhage A.A."/>
            <person name="Braus G.H."/>
            <person name="Fischer R."/>
            <person name="Frisvad J.C."/>
            <person name="Goldman G.H."/>
            <person name="Houbraken J."/>
            <person name="Oakley B."/>
            <person name="Pocsi I."/>
            <person name="Scazzocchio C."/>
            <person name="Seiboth B."/>
            <person name="vanKuyk P.A."/>
            <person name="Wortman J."/>
            <person name="Dyer P.S."/>
            <person name="Grigoriev I.V."/>
        </authorList>
    </citation>
    <scope>NUCLEOTIDE SEQUENCE [LARGE SCALE GENOMIC DNA]</scope>
    <source>
        <strain evidence="6">ATCC 16872 / CBS 172.66 / WB 5094</strain>
    </source>
</reference>
<feature type="region of interest" description="Disordered" evidence="4">
    <location>
        <begin position="37"/>
        <end position="71"/>
    </location>
</feature>
<evidence type="ECO:0008006" key="7">
    <source>
        <dbReference type="Google" id="ProtNLM"/>
    </source>
</evidence>
<dbReference type="PANTHER" id="PTHR28554">
    <property type="entry name" value="39S RIBOSOMAL PROTEIN L45, MITOCHONDRIAL"/>
    <property type="match status" value="1"/>
</dbReference>
<evidence type="ECO:0000256" key="1">
    <source>
        <dbReference type="ARBA" id="ARBA00004173"/>
    </source>
</evidence>
<dbReference type="AlphaFoldDB" id="A0A1L9WX22"/>
<dbReference type="EMBL" id="KV878975">
    <property type="protein sequence ID" value="OJK00693.1"/>
    <property type="molecule type" value="Genomic_DNA"/>
</dbReference>
<keyword evidence="2" id="KW-0809">Transit peptide</keyword>
<evidence type="ECO:0000256" key="4">
    <source>
        <dbReference type="SAM" id="MobiDB-lite"/>
    </source>
</evidence>
<dbReference type="Gene3D" id="3.10.450.240">
    <property type="match status" value="1"/>
</dbReference>
<dbReference type="PANTHER" id="PTHR28554:SF1">
    <property type="entry name" value="LARGE RIBOSOMAL SUBUNIT PROTEIN ML45"/>
    <property type="match status" value="1"/>
</dbReference>